<protein>
    <recommendedName>
        <fullName evidence="3">Reverse transcriptase zinc-binding domain-containing protein</fullName>
    </recommendedName>
</protein>
<comment type="caution">
    <text evidence="1">The sequence shown here is derived from an EMBL/GenBank/DDBJ whole genome shotgun (WGS) entry which is preliminary data.</text>
</comment>
<proteinExistence type="predicted"/>
<reference evidence="1 2" key="1">
    <citation type="submission" date="2020-09" db="EMBL/GenBank/DDBJ databases">
        <title>De no assembly of potato wild relative species, Solanum commersonii.</title>
        <authorList>
            <person name="Cho K."/>
        </authorList>
    </citation>
    <scope>NUCLEOTIDE SEQUENCE [LARGE SCALE GENOMIC DNA]</scope>
    <source>
        <strain evidence="1">LZ3.2</strain>
        <tissue evidence="1">Leaf</tissue>
    </source>
</reference>
<evidence type="ECO:0000313" key="1">
    <source>
        <dbReference type="EMBL" id="KAG5594496.1"/>
    </source>
</evidence>
<dbReference type="EMBL" id="JACXVP010000007">
    <property type="protein sequence ID" value="KAG5594496.1"/>
    <property type="molecule type" value="Genomic_DNA"/>
</dbReference>
<gene>
    <name evidence="1" type="ORF">H5410_035728</name>
</gene>
<organism evidence="1 2">
    <name type="scientific">Solanum commersonii</name>
    <name type="common">Commerson's wild potato</name>
    <name type="synonym">Commerson's nightshade</name>
    <dbReference type="NCBI Taxonomy" id="4109"/>
    <lineage>
        <taxon>Eukaryota</taxon>
        <taxon>Viridiplantae</taxon>
        <taxon>Streptophyta</taxon>
        <taxon>Embryophyta</taxon>
        <taxon>Tracheophyta</taxon>
        <taxon>Spermatophyta</taxon>
        <taxon>Magnoliopsida</taxon>
        <taxon>eudicotyledons</taxon>
        <taxon>Gunneridae</taxon>
        <taxon>Pentapetalae</taxon>
        <taxon>asterids</taxon>
        <taxon>lamiids</taxon>
        <taxon>Solanales</taxon>
        <taxon>Solanaceae</taxon>
        <taxon>Solanoideae</taxon>
        <taxon>Solaneae</taxon>
        <taxon>Solanum</taxon>
    </lineage>
</organism>
<evidence type="ECO:0000313" key="2">
    <source>
        <dbReference type="Proteomes" id="UP000824120"/>
    </source>
</evidence>
<evidence type="ECO:0008006" key="3">
    <source>
        <dbReference type="Google" id="ProtNLM"/>
    </source>
</evidence>
<dbReference type="AlphaFoldDB" id="A0A9J5Y4J2"/>
<name>A0A9J5Y4J2_SOLCO</name>
<keyword evidence="2" id="KW-1185">Reference proteome</keyword>
<dbReference type="Proteomes" id="UP000824120">
    <property type="component" value="Chromosome 7"/>
</dbReference>
<dbReference type="OrthoDB" id="10276694at2759"/>
<sequence length="132" mass="15237">MTRLKRFRIEVGEAPIPVKFNKSARMIYASPIVKVSARESSRLLAFYLASPRKIYALKEEIEGVWGMTQYDRATLLARNKADGLYSVKAGYSTLCAQNEMVESWSWKLIWKTKLQPKVICFSWKAPYEACFD</sequence>
<accession>A0A9J5Y4J2</accession>